<dbReference type="OrthoDB" id="6780543at2759"/>
<comment type="caution">
    <text evidence="11">The sequence shown here is derived from an EMBL/GenBank/DDBJ whole genome shotgun (WGS) entry which is preliminary data.</text>
</comment>
<dbReference type="InterPro" id="IPR042239">
    <property type="entry name" value="Nop_C"/>
</dbReference>
<evidence type="ECO:0000259" key="9">
    <source>
        <dbReference type="PROSITE" id="PS51358"/>
    </source>
</evidence>
<evidence type="ECO:0000313" key="11">
    <source>
        <dbReference type="EMBL" id="PAA85293.1"/>
    </source>
</evidence>
<reference evidence="11 12" key="1">
    <citation type="submission" date="2017-06" db="EMBL/GenBank/DDBJ databases">
        <title>A platform for efficient transgenesis in Macrostomum lignano, a flatworm model organism for stem cell research.</title>
        <authorList>
            <person name="Berezikov E."/>
        </authorList>
    </citation>
    <scope>NUCLEOTIDE SEQUENCE [LARGE SCALE GENOMIC DNA]</scope>
    <source>
        <strain evidence="11">DV1</strain>
        <tissue evidence="11">Whole organism</tissue>
    </source>
</reference>
<evidence type="ECO:0000256" key="3">
    <source>
        <dbReference type="ARBA" id="ARBA00020379"/>
    </source>
</evidence>
<dbReference type="Gene3D" id="1.10.246.90">
    <property type="entry name" value="Nop domain"/>
    <property type="match status" value="1"/>
</dbReference>
<gene>
    <name evidence="11" type="ORF">BOX15_Mlig006334g1</name>
    <name evidence="10" type="ORF">BOX15_Mlig006334g2</name>
</gene>
<dbReference type="PANTHER" id="PTHR10894">
    <property type="entry name" value="NUCLEOLAR PROTEIN 5 NUCLEOLAR PROTEIN NOP5 NOP58"/>
    <property type="match status" value="1"/>
</dbReference>
<dbReference type="InterPro" id="IPR045056">
    <property type="entry name" value="Nop56/Nop58"/>
</dbReference>
<dbReference type="FunFam" id="1.10.246.90:FF:000003">
    <property type="entry name" value="Nucleolar protein 58"/>
    <property type="match status" value="1"/>
</dbReference>
<dbReference type="GO" id="GO:0031428">
    <property type="term" value="C:box C/D methylation guide snoRNP complex"/>
    <property type="evidence" value="ECO:0007669"/>
    <property type="project" value="InterPro"/>
</dbReference>
<dbReference type="GO" id="GO:0042254">
    <property type="term" value="P:ribosome biogenesis"/>
    <property type="evidence" value="ECO:0007669"/>
    <property type="project" value="UniProtKB-KW"/>
</dbReference>
<dbReference type="InterPro" id="IPR012974">
    <property type="entry name" value="NOP58/56_N"/>
</dbReference>
<dbReference type="SUPFAM" id="SSF89124">
    <property type="entry name" value="Nop domain"/>
    <property type="match status" value="1"/>
</dbReference>
<dbReference type="PROSITE" id="PS51358">
    <property type="entry name" value="NOP"/>
    <property type="match status" value="1"/>
</dbReference>
<proteinExistence type="inferred from homology"/>
<evidence type="ECO:0000256" key="1">
    <source>
        <dbReference type="ARBA" id="ARBA00004604"/>
    </source>
</evidence>
<comment type="similarity">
    <text evidence="2">Belongs to the NOP5/NOP56 family.</text>
</comment>
<dbReference type="SMART" id="SM00931">
    <property type="entry name" value="NOSIC"/>
    <property type="match status" value="1"/>
</dbReference>
<dbReference type="InterPro" id="IPR002687">
    <property type="entry name" value="Nop_dom"/>
</dbReference>
<feature type="compositionally biased region" description="Basic residues" evidence="8">
    <location>
        <begin position="534"/>
        <end position="545"/>
    </location>
</feature>
<dbReference type="GO" id="GO:0032040">
    <property type="term" value="C:small-subunit processome"/>
    <property type="evidence" value="ECO:0007669"/>
    <property type="project" value="InterPro"/>
</dbReference>
<evidence type="ECO:0000313" key="10">
    <source>
        <dbReference type="EMBL" id="PAA48324.1"/>
    </source>
</evidence>
<evidence type="ECO:0000256" key="4">
    <source>
        <dbReference type="ARBA" id="ARBA00022517"/>
    </source>
</evidence>
<comment type="function">
    <text evidence="7">Required for pre-18S rRNA processing. May bind microtubules.</text>
</comment>
<dbReference type="Proteomes" id="UP000215902">
    <property type="component" value="Unassembled WGS sequence"/>
</dbReference>
<dbReference type="GO" id="GO:0030515">
    <property type="term" value="F:snoRNA binding"/>
    <property type="evidence" value="ECO:0007669"/>
    <property type="project" value="InterPro"/>
</dbReference>
<dbReference type="EMBL" id="NIVC01000337">
    <property type="protein sequence ID" value="PAA85293.1"/>
    <property type="molecule type" value="Genomic_DNA"/>
</dbReference>
<dbReference type="EMBL" id="NIVC01004176">
    <property type="protein sequence ID" value="PAA48324.1"/>
    <property type="molecule type" value="Genomic_DNA"/>
</dbReference>
<accession>A0A267GGX3</accession>
<dbReference type="InterPro" id="IPR036070">
    <property type="entry name" value="Nop_dom_sf"/>
</dbReference>
<keyword evidence="6" id="KW-0687">Ribonucleoprotein</keyword>
<evidence type="ECO:0000256" key="6">
    <source>
        <dbReference type="ARBA" id="ARBA00023274"/>
    </source>
</evidence>
<evidence type="ECO:0000256" key="5">
    <source>
        <dbReference type="ARBA" id="ARBA00023242"/>
    </source>
</evidence>
<dbReference type="Gene3D" id="1.10.287.4070">
    <property type="match status" value="1"/>
</dbReference>
<evidence type="ECO:0000256" key="2">
    <source>
        <dbReference type="ARBA" id="ARBA00009211"/>
    </source>
</evidence>
<keyword evidence="4" id="KW-0690">Ribosome biogenesis</keyword>
<dbReference type="InterPro" id="IPR012976">
    <property type="entry name" value="NOSIC"/>
</dbReference>
<feature type="compositionally biased region" description="Gly residues" evidence="8">
    <location>
        <begin position="410"/>
        <end position="419"/>
    </location>
</feature>
<comment type="subcellular location">
    <subcellularLocation>
        <location evidence="1">Nucleus</location>
        <location evidence="1">Nucleolus</location>
    </subcellularLocation>
</comment>
<dbReference type="STRING" id="282301.A0A267GGX3"/>
<organism evidence="11 12">
    <name type="scientific">Macrostomum lignano</name>
    <dbReference type="NCBI Taxonomy" id="282301"/>
    <lineage>
        <taxon>Eukaryota</taxon>
        <taxon>Metazoa</taxon>
        <taxon>Spiralia</taxon>
        <taxon>Lophotrochozoa</taxon>
        <taxon>Platyhelminthes</taxon>
        <taxon>Rhabditophora</taxon>
        <taxon>Macrostomorpha</taxon>
        <taxon>Macrostomida</taxon>
        <taxon>Macrostomidae</taxon>
        <taxon>Macrostomum</taxon>
    </lineage>
</organism>
<dbReference type="FunFam" id="1.10.287.4070:FF:000001">
    <property type="entry name" value="Probable Nucleolar protein 58"/>
    <property type="match status" value="1"/>
</dbReference>
<dbReference type="Pfam" id="PF08156">
    <property type="entry name" value="NOP5NT"/>
    <property type="match status" value="1"/>
</dbReference>
<feature type="domain" description="Nop" evidence="9">
    <location>
        <begin position="290"/>
        <end position="410"/>
    </location>
</feature>
<evidence type="ECO:0000313" key="12">
    <source>
        <dbReference type="Proteomes" id="UP000215902"/>
    </source>
</evidence>
<feature type="compositionally biased region" description="Basic and acidic residues" evidence="8">
    <location>
        <begin position="486"/>
        <end position="498"/>
    </location>
</feature>
<sequence length="545" mass="58609">PRRSSPMLVLLESSAGFAIFKVLDEKRLVESQNVLGDFADASAAASAVQLCQFVKFDDITEALAATTSLLEGRISKKLRKALRKLQTTEVLDGVLGVADSRLGSAIKEKLGIGCVCSSAVMELVRAIRSQIDALLPQVAPREMAAMQLGLAHSLSRYKLKFSPDKIDTMIVQAISLLDDLDKETNNYVMRVKEMYGWHFPELAKIVQDGQAYVKAVKTMGLRENAISTDLTECLPEEIIEDVRNAALVSLGTEMTDADLVAVHSMCDQVSEMSEYRTQLYDYIRSRMNAVAPNLTVLVGELVGARLISHAGTLLSLAKHPSSTVQILGAEKALFRALKTKHQTPKYGLLYHASLVGQANAKIKGKISRMLAAKTALAIRVDALGEGDSVGPDMGLASRAYLERRLKSLESGGGGRGGLGRARAQSDRFVPDFGPSGAGYTGKRDADASAANAEQRGEKRPAAAVGGDGDSEAASASSPPKKKKKQQRDEQAAEVKQEPGEEQPASAKKAKKKHREEAAAAEPQEEEAAAPQSDKKKKKKARQSVA</sequence>
<evidence type="ECO:0000256" key="8">
    <source>
        <dbReference type="SAM" id="MobiDB-lite"/>
    </source>
</evidence>
<name>A0A267GGX3_9PLAT</name>
<keyword evidence="5" id="KW-0539">Nucleus</keyword>
<evidence type="ECO:0000256" key="7">
    <source>
        <dbReference type="ARBA" id="ARBA00024837"/>
    </source>
</evidence>
<dbReference type="AlphaFoldDB" id="A0A267GGX3"/>
<feature type="region of interest" description="Disordered" evidence="8">
    <location>
        <begin position="408"/>
        <end position="545"/>
    </location>
</feature>
<dbReference type="PANTHER" id="PTHR10894:SF1">
    <property type="entry name" value="NUCLEOLAR PROTEIN 58"/>
    <property type="match status" value="1"/>
</dbReference>
<feature type="non-terminal residue" evidence="11">
    <location>
        <position position="1"/>
    </location>
</feature>
<dbReference type="Pfam" id="PF01798">
    <property type="entry name" value="Nop"/>
    <property type="match status" value="1"/>
</dbReference>
<protein>
    <recommendedName>
        <fullName evidence="3">Nucleolar protein 58</fullName>
    </recommendedName>
</protein>
<keyword evidence="12" id="KW-1185">Reference proteome</keyword>